<evidence type="ECO:0000256" key="1">
    <source>
        <dbReference type="ARBA" id="ARBA00001946"/>
    </source>
</evidence>
<dbReference type="Pfam" id="PF13735">
    <property type="entry name" value="tRNA_NucTran2_2"/>
    <property type="match status" value="1"/>
</dbReference>
<comment type="cofactor">
    <cofactor evidence="1">
        <name>Mg(2+)</name>
        <dbReference type="ChEBI" id="CHEBI:18420"/>
    </cofactor>
</comment>
<evidence type="ECO:0000256" key="6">
    <source>
        <dbReference type="ARBA" id="ARBA00022741"/>
    </source>
</evidence>
<keyword evidence="3" id="KW-0819">tRNA processing</keyword>
<keyword evidence="4" id="KW-0548">Nucleotidyltransferase</keyword>
<name>C7H286_FAED2</name>
<dbReference type="GO" id="GO:0046872">
    <property type="term" value="F:metal ion binding"/>
    <property type="evidence" value="ECO:0007669"/>
    <property type="project" value="UniProtKB-KW"/>
</dbReference>
<dbReference type="Gene3D" id="1.10.246.80">
    <property type="match status" value="1"/>
</dbReference>
<dbReference type="Proteomes" id="UP000004619">
    <property type="component" value="Unassembled WGS sequence"/>
</dbReference>
<keyword evidence="6" id="KW-0547">Nucleotide-binding</keyword>
<feature type="domain" description="Poly A polymerase head" evidence="10">
    <location>
        <begin position="24"/>
        <end position="146"/>
    </location>
</feature>
<dbReference type="InterPro" id="IPR002646">
    <property type="entry name" value="PolA_pol_head_dom"/>
</dbReference>
<evidence type="ECO:0000256" key="5">
    <source>
        <dbReference type="ARBA" id="ARBA00022723"/>
    </source>
</evidence>
<dbReference type="GO" id="GO:0000166">
    <property type="term" value="F:nucleotide binding"/>
    <property type="evidence" value="ECO:0007669"/>
    <property type="project" value="UniProtKB-KW"/>
</dbReference>
<evidence type="ECO:0000256" key="7">
    <source>
        <dbReference type="ARBA" id="ARBA00022842"/>
    </source>
</evidence>
<evidence type="ECO:0000313" key="14">
    <source>
        <dbReference type="Proteomes" id="UP000004619"/>
    </source>
</evidence>
<dbReference type="Gene3D" id="1.10.3090.10">
    <property type="entry name" value="cca-adding enzyme, domain 2"/>
    <property type="match status" value="1"/>
</dbReference>
<dbReference type="InterPro" id="IPR043519">
    <property type="entry name" value="NT_sf"/>
</dbReference>
<evidence type="ECO:0000256" key="8">
    <source>
        <dbReference type="ARBA" id="ARBA00022884"/>
    </source>
</evidence>
<evidence type="ECO:0000256" key="2">
    <source>
        <dbReference type="ARBA" id="ARBA00022679"/>
    </source>
</evidence>
<accession>C7H286</accession>
<dbReference type="AlphaFoldDB" id="C7H286"/>
<dbReference type="GeneID" id="90659226"/>
<dbReference type="InterPro" id="IPR050264">
    <property type="entry name" value="Bact_CCA-adding_enz_type3_sf"/>
</dbReference>
<organism evidence="13 14">
    <name type="scientific">Faecalibacterium duncaniae (strain DSM 17677 / JCM 31915 / A2-165)</name>
    <name type="common">Faecalibacterium prausnitzii</name>
    <dbReference type="NCBI Taxonomy" id="411483"/>
    <lineage>
        <taxon>Bacteria</taxon>
        <taxon>Bacillati</taxon>
        <taxon>Bacillota</taxon>
        <taxon>Clostridia</taxon>
        <taxon>Eubacteriales</taxon>
        <taxon>Oscillospiraceae</taxon>
        <taxon>Faecalibacterium</taxon>
    </lineage>
</organism>
<dbReference type="GO" id="GO:0000049">
    <property type="term" value="F:tRNA binding"/>
    <property type="evidence" value="ECO:0007669"/>
    <property type="project" value="TreeGrafter"/>
</dbReference>
<keyword evidence="8 9" id="KW-0694">RNA-binding</keyword>
<keyword evidence="14" id="KW-1185">Reference proteome</keyword>
<evidence type="ECO:0000259" key="12">
    <source>
        <dbReference type="Pfam" id="PF13735"/>
    </source>
</evidence>
<evidence type="ECO:0000259" key="10">
    <source>
        <dbReference type="Pfam" id="PF01743"/>
    </source>
</evidence>
<sequence length="464" mass="49662">MTTIKLDPGAALLLDALHGAGHAAYAVGGCVRDSLLGLDPHDWDLCTSARPEQVMALFGEEKCIPTGLQHGTVTVKQGGRLYETTTFRTEGAYSDGRHPDAVCFVPEVREDLARRDFTINAMAYSAEEGLIDPFGGRDDLAAHRVRAVGEPERRFEEDALRILRLYRFAARFGFAIDPATGVAARALGPHLDCVSAERIQEELLKLLAAPRPGSYLEPAVLAVILPELEPEKQPERFAELCRTIDRIEPTVENVPARLAALLCPLGEAGARKALRKLKCSNALTDEVTALEREAGGGAGSFLLGHESGHSIARPIACGNRVPPQRTVLGETPDTPVQTPCVTPVSEEEAPGTPGSDQTLMAKRLLGRYELPTIQRLTALCSARHPEQTGAFAALRAEAERLTAENACCRVSQLAVNGRDLMAAGVRPGPGLRQVLNALLEAVITGQTPNEKDALLAAAAQFSAS</sequence>
<gene>
    <name evidence="13" type="ORF">FAEPRAA2165_00381</name>
</gene>
<dbReference type="SUPFAM" id="SSF81301">
    <property type="entry name" value="Nucleotidyltransferase"/>
    <property type="match status" value="1"/>
</dbReference>
<keyword evidence="2 9" id="KW-0808">Transferase</keyword>
<dbReference type="RefSeq" id="WP_005929359.1">
    <property type="nucleotide sequence ID" value="NZ_CP022479.1"/>
</dbReference>
<dbReference type="PROSITE" id="PS51257">
    <property type="entry name" value="PROKAR_LIPOPROTEIN"/>
    <property type="match status" value="1"/>
</dbReference>
<protein>
    <submittedName>
        <fullName evidence="13">tRNA nucleotidyltransferase/poly(A) polymerase family protein</fullName>
    </submittedName>
</protein>
<dbReference type="GO" id="GO:0008033">
    <property type="term" value="P:tRNA processing"/>
    <property type="evidence" value="ECO:0007669"/>
    <property type="project" value="UniProtKB-KW"/>
</dbReference>
<dbReference type="Gene3D" id="3.30.460.10">
    <property type="entry name" value="Beta Polymerase, domain 2"/>
    <property type="match status" value="1"/>
</dbReference>
<dbReference type="InterPro" id="IPR032810">
    <property type="entry name" value="CCA-adding_enz_C"/>
</dbReference>
<dbReference type="CDD" id="cd05398">
    <property type="entry name" value="NT_ClassII-CCAase"/>
    <property type="match status" value="1"/>
</dbReference>
<dbReference type="HOGENOM" id="CLU_015961_3_1_9"/>
<keyword evidence="7" id="KW-0460">Magnesium</keyword>
<keyword evidence="5" id="KW-0479">Metal-binding</keyword>
<comment type="similarity">
    <text evidence="9">Belongs to the tRNA nucleotidyltransferase/poly(A) polymerase family.</text>
</comment>
<evidence type="ECO:0000256" key="3">
    <source>
        <dbReference type="ARBA" id="ARBA00022694"/>
    </source>
</evidence>
<dbReference type="Pfam" id="PF12627">
    <property type="entry name" value="PolyA_pol_RNAbd"/>
    <property type="match status" value="1"/>
</dbReference>
<dbReference type="STRING" id="411483.FAEPRAA2165_00381"/>
<dbReference type="SUPFAM" id="SSF81891">
    <property type="entry name" value="Poly A polymerase C-terminal region-like"/>
    <property type="match status" value="2"/>
</dbReference>
<dbReference type="PANTHER" id="PTHR46173">
    <property type="entry name" value="CCA TRNA NUCLEOTIDYLTRANSFERASE 1, MITOCHONDRIAL"/>
    <property type="match status" value="1"/>
</dbReference>
<feature type="domain" description="CCA-adding enzyme C-terminal" evidence="12">
    <location>
        <begin position="409"/>
        <end position="458"/>
    </location>
</feature>
<feature type="domain" description="tRNA nucleotidyltransferase/poly(A) polymerase RNA and SrmB- binding" evidence="11">
    <location>
        <begin position="173"/>
        <end position="218"/>
    </location>
</feature>
<reference evidence="13" key="1">
    <citation type="submission" date="2009-08" db="EMBL/GenBank/DDBJ databases">
        <authorList>
            <person name="Weinstock G."/>
            <person name="Sodergren E."/>
            <person name="Clifton S."/>
            <person name="Fulton L."/>
            <person name="Fulton B."/>
            <person name="Courtney L."/>
            <person name="Fronick C."/>
            <person name="Harrison M."/>
            <person name="Strong C."/>
            <person name="Farmer C."/>
            <person name="Delahaunty K."/>
            <person name="Markovic C."/>
            <person name="Hall O."/>
            <person name="Minx P."/>
            <person name="Tomlinson C."/>
            <person name="Mitreva M."/>
            <person name="Nelson J."/>
            <person name="Hou S."/>
            <person name="Wollam A."/>
            <person name="Pepin K.H."/>
            <person name="Johnson M."/>
            <person name="Bhonagiri V."/>
            <person name="Nash W.E."/>
            <person name="Warren W."/>
            <person name="Chinwalla A."/>
            <person name="Mardis E.R."/>
            <person name="Wilson R.K."/>
        </authorList>
    </citation>
    <scope>NUCLEOTIDE SEQUENCE [LARGE SCALE GENOMIC DNA]</scope>
    <source>
        <strain evidence="13">A2-165</strain>
    </source>
</reference>
<dbReference type="InterPro" id="IPR032828">
    <property type="entry name" value="PolyA_RNA-bd"/>
</dbReference>
<dbReference type="GO" id="GO:0016779">
    <property type="term" value="F:nucleotidyltransferase activity"/>
    <property type="evidence" value="ECO:0007669"/>
    <property type="project" value="UniProtKB-KW"/>
</dbReference>
<evidence type="ECO:0000313" key="13">
    <source>
        <dbReference type="EMBL" id="EEU97799.1"/>
    </source>
</evidence>
<dbReference type="PATRIC" id="fig|411483.3.peg.332"/>
<proteinExistence type="inferred from homology"/>
<comment type="caution">
    <text evidence="13">The sequence shown here is derived from an EMBL/GenBank/DDBJ whole genome shotgun (WGS) entry which is preliminary data.</text>
</comment>
<dbReference type="eggNOG" id="COG0617">
    <property type="taxonomic scope" value="Bacteria"/>
</dbReference>
<dbReference type="Pfam" id="PF01743">
    <property type="entry name" value="PolyA_pol"/>
    <property type="match status" value="1"/>
</dbReference>
<dbReference type="OrthoDB" id="9805698at2"/>
<evidence type="ECO:0000256" key="4">
    <source>
        <dbReference type="ARBA" id="ARBA00022695"/>
    </source>
</evidence>
<dbReference type="PANTHER" id="PTHR46173:SF1">
    <property type="entry name" value="CCA TRNA NUCLEOTIDYLTRANSFERASE 1, MITOCHONDRIAL"/>
    <property type="match status" value="1"/>
</dbReference>
<dbReference type="EMBL" id="ACOP02000008">
    <property type="protein sequence ID" value="EEU97799.1"/>
    <property type="molecule type" value="Genomic_DNA"/>
</dbReference>
<evidence type="ECO:0000256" key="9">
    <source>
        <dbReference type="RuleBase" id="RU003953"/>
    </source>
</evidence>
<evidence type="ECO:0000259" key="11">
    <source>
        <dbReference type="Pfam" id="PF12627"/>
    </source>
</evidence>